<evidence type="ECO:0000259" key="1">
    <source>
        <dbReference type="Pfam" id="PF25670"/>
    </source>
</evidence>
<dbReference type="Proteomes" id="UP001269968">
    <property type="component" value="Unassembled WGS sequence"/>
</dbReference>
<accession>A0AAW9H897</accession>
<dbReference type="EMBL" id="JAXHOZ010000091">
    <property type="protein sequence ID" value="MDY4380332.1"/>
    <property type="molecule type" value="Genomic_DNA"/>
</dbReference>
<evidence type="ECO:0000313" key="3">
    <source>
        <dbReference type="Proteomes" id="UP001269968"/>
    </source>
</evidence>
<dbReference type="AlphaFoldDB" id="A0AAW9H897"/>
<dbReference type="CDD" id="cd19958">
    <property type="entry name" value="pyocin_knob"/>
    <property type="match status" value="1"/>
</dbReference>
<protein>
    <submittedName>
        <fullName evidence="2">Pyocin knob domain-containing protein</fullName>
    </submittedName>
</protein>
<dbReference type="RefSeq" id="WP_320715194.1">
    <property type="nucleotide sequence ID" value="NZ_JAXHOZ010000091.1"/>
</dbReference>
<reference evidence="2" key="1">
    <citation type="submission" date="2023-11" db="EMBL/GenBank/DDBJ databases">
        <title>Comparative genomics revealed phylogeny of phytopathogenic Pectobacterium aroidearum based on whole-genome sequencing and function of putative horizontal acquire islands in P. aroidearum PccS1.</title>
        <authorList>
            <person name="Fan J."/>
            <person name="Yang L."/>
        </authorList>
    </citation>
    <scope>NUCLEOTIDE SEQUENCE</scope>
    <source>
        <strain evidence="2">NJAU140</strain>
    </source>
</reference>
<name>A0AAW9H897_9GAMM</name>
<comment type="caution">
    <text evidence="2">The sequence shown here is derived from an EMBL/GenBank/DDBJ whole genome shotgun (WGS) entry which is preliminary data.</text>
</comment>
<sequence>MSEITPNDLPPINELDEFTANIPELQIDTDVLAGTDGPANFQAQALANRTKYLKRILDAVSLELTGINHSVTAAQQSADASMKKAANGADIADAAQFRNNVGLKNAATHDVQASATDATAGRVLKMANNGEGSFGLGGNAQSRITQQGQLFSYSASATTLSEMGINAVGAGFQSGYNTSRRAQLFIASDGTTRVRWSLLDTAIDVSTPWRVLWDSSNLTTAGMYADRGPIGTADLDTLFGADYRGTWTQGVTVNATLARHYPVVSAGSLEITYNAVSGYGTVQKYTTHASNRVFIRSKPTATDPWLNWVEVWTSANLDKQTSTLASSGQVLVAGLAGGIGCNNSQVLPDATLASDFRVNGIWYARTVQQSDVPNSGYLQNLFGNPSSAYGAQIWIDVRNSAPSFRYRTIENNTVGTWHELATLDTTQTFTGVKTFAASIAVATGGASGGIELGSLSAAGSSYIDFHTSGNSTDFDVRLIASGGAATVGQATLNIVASALQWNGNAVIDSSTAQTITGAKTFTTNPNATRASFPGIEFLAQSLSGVGRYKFITVGAANSLNIFSRTGASETANQTVVTIPTSATGNVLVTGNNAVADSGGFWKTASPVINIYADGSFTTTDEAQGVNVERLSEGVYKITGCQGMHPDAAWNGIDGGVSNPKCRNDKALLWNNYEVHEDGSITIYTFHRVHADAMPFAQNRLTLDKEPFDTKKGHKLEETWPDQAPIDVPKGFFIQVRVNMPEREEPKPTVMSSNVYCNSVSPAK</sequence>
<evidence type="ECO:0000313" key="2">
    <source>
        <dbReference type="EMBL" id="MDY4380332.1"/>
    </source>
</evidence>
<proteinExistence type="predicted"/>
<feature type="domain" description="Phage tail protein C-terminal" evidence="1">
    <location>
        <begin position="592"/>
        <end position="741"/>
    </location>
</feature>
<dbReference type="InterPro" id="IPR058008">
    <property type="entry name" value="Gp26_C"/>
</dbReference>
<organism evidence="2 3">
    <name type="scientific">Pectobacterium brasiliense</name>
    <dbReference type="NCBI Taxonomy" id="180957"/>
    <lineage>
        <taxon>Bacteria</taxon>
        <taxon>Pseudomonadati</taxon>
        <taxon>Pseudomonadota</taxon>
        <taxon>Gammaproteobacteria</taxon>
        <taxon>Enterobacterales</taxon>
        <taxon>Pectobacteriaceae</taxon>
        <taxon>Pectobacterium</taxon>
    </lineage>
</organism>
<gene>
    <name evidence="2" type="ORF">SOV92_21430</name>
</gene>
<dbReference type="Pfam" id="PF25670">
    <property type="entry name" value="Phage_tail_C_2"/>
    <property type="match status" value="1"/>
</dbReference>